<gene>
    <name evidence="2" type="ORF">M8044_000066</name>
</gene>
<sequence length="293" mass="33421">MNKINKKNKNIKVVSTSTSCLDHCFYDIGDIDLVRIRIYINKKEYIDGKTIKTKDFYNILSKKNNLDIKTSQPPIGELVCYFNDIAKKGYQTAFVTTLSKKLSGSYNTICQVQKQLKDKINIIVYNTNTVCFSEGYFALEARRLFDRGASIEEVTQHLDFIKKNNTIFFIVGTLKQLIRNGRLSKTKGFLGRLLRIKPILQVNDKGEIVLIEKRITIDKVFASILDKIKKYTANKKFLIHLLTAGYTPFKEKFKTLLEKEFNLKNIIEIPSTPSIGAHIGDNALGVGIIILKP</sequence>
<proteinExistence type="predicted"/>
<dbReference type="Pfam" id="PF02645">
    <property type="entry name" value="DegV"/>
    <property type="match status" value="1"/>
</dbReference>
<keyword evidence="1" id="KW-0446">Lipid-binding</keyword>
<name>A0ABT5LAL9_9MOLU</name>
<dbReference type="Gene3D" id="3.40.50.10170">
    <property type="match status" value="1"/>
</dbReference>
<dbReference type="InterPro" id="IPR043168">
    <property type="entry name" value="DegV_C"/>
</dbReference>
<comment type="caution">
    <text evidence="2">The sequence shown here is derived from an EMBL/GenBank/DDBJ whole genome shotgun (WGS) entry which is preliminary data.</text>
</comment>
<dbReference type="InterPro" id="IPR050270">
    <property type="entry name" value="DegV_domain_contain"/>
</dbReference>
<keyword evidence="3" id="KW-1185">Reference proteome</keyword>
<evidence type="ECO:0000256" key="1">
    <source>
        <dbReference type="ARBA" id="ARBA00023121"/>
    </source>
</evidence>
<dbReference type="Gene3D" id="3.30.1180.10">
    <property type="match status" value="1"/>
</dbReference>
<reference evidence="2 3" key="1">
    <citation type="journal article" date="2023" name="Plant">
        <title>Draft Genome Sequence Resource of CBPPT1, a 'Candidatus Phytoplasma trifolii'-Related Strain Associated with Potato Purple Top Disease in the Columbia Basin, U.S.A.</title>
        <authorList>
            <person name="Wei W."/>
            <person name="Shao J."/>
            <person name="Bottner-Parker K.D."/>
            <person name="Zhao Y."/>
        </authorList>
    </citation>
    <scope>NUCLEOTIDE SEQUENCE [LARGE SCALE GENOMIC DNA]</scope>
    <source>
        <strain evidence="2 3">CBPPT1</strain>
    </source>
</reference>
<dbReference type="PROSITE" id="PS51482">
    <property type="entry name" value="DEGV"/>
    <property type="match status" value="1"/>
</dbReference>
<dbReference type="Proteomes" id="UP001221763">
    <property type="component" value="Unassembled WGS sequence"/>
</dbReference>
<accession>A0ABT5LAL9</accession>
<dbReference type="InterPro" id="IPR003797">
    <property type="entry name" value="DegV"/>
</dbReference>
<organism evidence="2 3">
    <name type="scientific">Columbia Basin potato purple top phytoplasma</name>
    <dbReference type="NCBI Taxonomy" id="307134"/>
    <lineage>
        <taxon>Bacteria</taxon>
        <taxon>Bacillati</taxon>
        <taxon>Mycoplasmatota</taxon>
        <taxon>Mollicutes</taxon>
        <taxon>Acholeplasmatales</taxon>
        <taxon>Acholeplasmataceae</taxon>
        <taxon>Candidatus Phytoplasma</taxon>
        <taxon>16SrVI (Clover proliferation group)</taxon>
    </lineage>
</organism>
<evidence type="ECO:0000313" key="2">
    <source>
        <dbReference type="EMBL" id="MDC9031847.1"/>
    </source>
</evidence>
<dbReference type="SUPFAM" id="SSF82549">
    <property type="entry name" value="DAK1/DegV-like"/>
    <property type="match status" value="1"/>
</dbReference>
<dbReference type="PANTHER" id="PTHR33434">
    <property type="entry name" value="DEGV DOMAIN-CONTAINING PROTEIN DR_1986-RELATED"/>
    <property type="match status" value="1"/>
</dbReference>
<dbReference type="NCBIfam" id="TIGR00762">
    <property type="entry name" value="DegV"/>
    <property type="match status" value="1"/>
</dbReference>
<dbReference type="RefSeq" id="WP_273585080.1">
    <property type="nucleotide sequence ID" value="NZ_JANHJP010000001.1"/>
</dbReference>
<protein>
    <submittedName>
        <fullName evidence="2">DegV family protein</fullName>
    </submittedName>
</protein>
<dbReference type="PANTHER" id="PTHR33434:SF2">
    <property type="entry name" value="FATTY ACID-BINDING PROTEIN TM_1468"/>
    <property type="match status" value="1"/>
</dbReference>
<evidence type="ECO:0000313" key="3">
    <source>
        <dbReference type="Proteomes" id="UP001221763"/>
    </source>
</evidence>
<dbReference type="EMBL" id="JANHJP010000001">
    <property type="protein sequence ID" value="MDC9031847.1"/>
    <property type="molecule type" value="Genomic_DNA"/>
</dbReference>